<dbReference type="RefSeq" id="WP_006062809.1">
    <property type="nucleotide sequence ID" value="NZ_KB290827.1"/>
</dbReference>
<evidence type="ECO:0000256" key="2">
    <source>
        <dbReference type="ARBA" id="ARBA00022692"/>
    </source>
</evidence>
<proteinExistence type="predicted"/>
<dbReference type="Pfam" id="PF00230">
    <property type="entry name" value="MIP"/>
    <property type="match status" value="1"/>
</dbReference>
<dbReference type="GO" id="GO:0016020">
    <property type="term" value="C:membrane"/>
    <property type="evidence" value="ECO:0007669"/>
    <property type="project" value="UniProtKB-SubCell"/>
</dbReference>
<dbReference type="SUPFAM" id="SSF81338">
    <property type="entry name" value="Aquaporin-like"/>
    <property type="match status" value="1"/>
</dbReference>
<dbReference type="InterPro" id="IPR023271">
    <property type="entry name" value="Aquaporin-like"/>
</dbReference>
<accession>L1MKK2</accession>
<dbReference type="Gene3D" id="1.20.1080.10">
    <property type="entry name" value="Glycerol uptake facilitator protein"/>
    <property type="match status" value="1"/>
</dbReference>
<dbReference type="Proteomes" id="UP000010445">
    <property type="component" value="Unassembled WGS sequence"/>
</dbReference>
<keyword evidence="4" id="KW-0472">Membrane</keyword>
<gene>
    <name evidence="5" type="ORF">HMPREF9997_00559</name>
</gene>
<evidence type="ECO:0000313" key="5">
    <source>
        <dbReference type="EMBL" id="EKX91489.1"/>
    </source>
</evidence>
<sequence>MLILKFGAIFGAHFNPVVMLLSLAQGTVKAEKSIIDIIAKIIGAIINVTTANIISDRDIDNNI</sequence>
<dbReference type="GO" id="GO:0015267">
    <property type="term" value="F:channel activity"/>
    <property type="evidence" value="ECO:0007669"/>
    <property type="project" value="InterPro"/>
</dbReference>
<reference evidence="5 6" key="1">
    <citation type="submission" date="2012-05" db="EMBL/GenBank/DDBJ databases">
        <authorList>
            <person name="Weinstock G."/>
            <person name="Sodergren E."/>
            <person name="Lobos E.A."/>
            <person name="Fulton L."/>
            <person name="Fulton R."/>
            <person name="Courtney L."/>
            <person name="Fronick C."/>
            <person name="O'Laughlin M."/>
            <person name="Godfrey J."/>
            <person name="Wilson R.M."/>
            <person name="Miner T."/>
            <person name="Farmer C."/>
            <person name="Delehaunty K."/>
            <person name="Cordes M."/>
            <person name="Minx P."/>
            <person name="Tomlinson C."/>
            <person name="Chen J."/>
            <person name="Wollam A."/>
            <person name="Pepin K.H."/>
            <person name="Bhonagiri V."/>
            <person name="Zhang X."/>
            <person name="Suruliraj S."/>
            <person name="Warren W."/>
            <person name="Mitreva M."/>
            <person name="Mardis E.R."/>
            <person name="Wilson R.K."/>
        </authorList>
    </citation>
    <scope>NUCLEOTIDE SEQUENCE [LARGE SCALE GENOMIC DNA]</scope>
    <source>
        <strain evidence="5 6">F0235</strain>
    </source>
</reference>
<keyword evidence="2" id="KW-0812">Transmembrane</keyword>
<name>L1MKK2_9CORY</name>
<protein>
    <submittedName>
        <fullName evidence="5">Uncharacterized protein</fullName>
    </submittedName>
</protein>
<evidence type="ECO:0000256" key="3">
    <source>
        <dbReference type="ARBA" id="ARBA00022989"/>
    </source>
</evidence>
<dbReference type="AlphaFoldDB" id="L1MKK2"/>
<keyword evidence="3" id="KW-1133">Transmembrane helix</keyword>
<comment type="caution">
    <text evidence="5">The sequence shown here is derived from an EMBL/GenBank/DDBJ whole genome shotgun (WGS) entry which is preliminary data.</text>
</comment>
<evidence type="ECO:0000256" key="4">
    <source>
        <dbReference type="ARBA" id="ARBA00023136"/>
    </source>
</evidence>
<dbReference type="HOGENOM" id="CLU_2878224_0_0_11"/>
<evidence type="ECO:0000313" key="6">
    <source>
        <dbReference type="Proteomes" id="UP000010445"/>
    </source>
</evidence>
<dbReference type="EMBL" id="AMEM01000011">
    <property type="protein sequence ID" value="EKX91489.1"/>
    <property type="molecule type" value="Genomic_DNA"/>
</dbReference>
<evidence type="ECO:0000256" key="1">
    <source>
        <dbReference type="ARBA" id="ARBA00004141"/>
    </source>
</evidence>
<comment type="subcellular location">
    <subcellularLocation>
        <location evidence="1">Membrane</location>
        <topology evidence="1">Multi-pass membrane protein</topology>
    </subcellularLocation>
</comment>
<organism evidence="5 6">
    <name type="scientific">Corynebacterium durum F0235</name>
    <dbReference type="NCBI Taxonomy" id="1035195"/>
    <lineage>
        <taxon>Bacteria</taxon>
        <taxon>Bacillati</taxon>
        <taxon>Actinomycetota</taxon>
        <taxon>Actinomycetes</taxon>
        <taxon>Mycobacteriales</taxon>
        <taxon>Corynebacteriaceae</taxon>
        <taxon>Corynebacterium</taxon>
    </lineage>
</organism>
<dbReference type="InterPro" id="IPR000425">
    <property type="entry name" value="MIP"/>
</dbReference>
<keyword evidence="6" id="KW-1185">Reference proteome</keyword>